<accession>A0A125DME8</accession>
<protein>
    <submittedName>
        <fullName evidence="1">Uncharacterized protein</fullName>
    </submittedName>
</protein>
<dbReference type="Proteomes" id="UP000060630">
    <property type="component" value="Unassembled WGS sequence"/>
</dbReference>
<gene>
    <name evidence="1" type="ORF">WL29_22655</name>
</gene>
<name>A0A125DME8_9BURK</name>
<evidence type="ECO:0000313" key="1">
    <source>
        <dbReference type="EMBL" id="KWA84166.1"/>
    </source>
</evidence>
<organism evidence="1 2">
    <name type="scientific">Burkholderia ubonensis</name>
    <dbReference type="NCBI Taxonomy" id="101571"/>
    <lineage>
        <taxon>Bacteria</taxon>
        <taxon>Pseudomonadati</taxon>
        <taxon>Pseudomonadota</taxon>
        <taxon>Betaproteobacteria</taxon>
        <taxon>Burkholderiales</taxon>
        <taxon>Burkholderiaceae</taxon>
        <taxon>Burkholderia</taxon>
        <taxon>Burkholderia cepacia complex</taxon>
    </lineage>
</organism>
<proteinExistence type="predicted"/>
<comment type="caution">
    <text evidence="1">The sequence shown here is derived from an EMBL/GenBank/DDBJ whole genome shotgun (WGS) entry which is preliminary data.</text>
</comment>
<evidence type="ECO:0000313" key="2">
    <source>
        <dbReference type="Proteomes" id="UP000060630"/>
    </source>
</evidence>
<dbReference type="AlphaFoldDB" id="A0A125DME8"/>
<dbReference type="EMBL" id="LPHD01000049">
    <property type="protein sequence ID" value="KWA84166.1"/>
    <property type="molecule type" value="Genomic_DNA"/>
</dbReference>
<sequence length="139" mass="16017">MQGYQAELDRRAALLKKAESDEETLTLVLRTRHFFEYAFQLFEHRLLNHKAPGTIALGGRTFRDVASLLNTCQWSIPSLVSRKWRTEGKGIWTPSHALYAIWEEFEERCKAAGLEPQWTYAHDGVGMEAWYELTVTAAQ</sequence>
<reference evidence="1 2" key="1">
    <citation type="submission" date="2015-11" db="EMBL/GenBank/DDBJ databases">
        <title>Expanding the genomic diversity of Burkholderia species for the development of highly accurate diagnostics.</title>
        <authorList>
            <person name="Sahl J."/>
            <person name="Keim P."/>
            <person name="Wagner D."/>
        </authorList>
    </citation>
    <scope>NUCLEOTIDE SEQUENCE [LARGE SCALE GENOMIC DNA]</scope>
    <source>
        <strain evidence="1 2">MSMB2087WGS</strain>
    </source>
</reference>